<keyword evidence="2" id="KW-1185">Reference proteome</keyword>
<organism evidence="1 2">
    <name type="scientific">Paraburkholderia lycopersici</name>
    <dbReference type="NCBI Taxonomy" id="416944"/>
    <lineage>
        <taxon>Bacteria</taxon>
        <taxon>Pseudomonadati</taxon>
        <taxon>Pseudomonadota</taxon>
        <taxon>Betaproteobacteria</taxon>
        <taxon>Burkholderiales</taxon>
        <taxon>Burkholderiaceae</taxon>
        <taxon>Paraburkholderia</taxon>
    </lineage>
</organism>
<reference evidence="2" key="1">
    <citation type="submission" date="2016-09" db="EMBL/GenBank/DDBJ databases">
        <authorList>
            <person name="Varghese N."/>
            <person name="Submissions S."/>
        </authorList>
    </citation>
    <scope>NUCLEOTIDE SEQUENCE [LARGE SCALE GENOMIC DNA]</scope>
    <source>
        <strain evidence="2">TNe-862</strain>
    </source>
</reference>
<dbReference type="EMBL" id="FMYQ01000004">
    <property type="protein sequence ID" value="SDC08638.1"/>
    <property type="molecule type" value="Genomic_DNA"/>
</dbReference>
<gene>
    <name evidence="1" type="ORF">SAMN05421548_10422</name>
</gene>
<accession>A0A1G6IQ74</accession>
<protein>
    <submittedName>
        <fullName evidence="1">Uncharacterized protein</fullName>
    </submittedName>
</protein>
<evidence type="ECO:0000313" key="1">
    <source>
        <dbReference type="EMBL" id="SDC08638.1"/>
    </source>
</evidence>
<dbReference type="STRING" id="416944.SAMN05421548_10422"/>
<proteinExistence type="predicted"/>
<name>A0A1G6IQ74_9BURK</name>
<sequence>MCWAGQTGFTLAEKTALSWQGVRHNIAFREKVVLWDRNLIYSFQTTSIFEDDQPYEKGQKPPPAADREVTILELASGLAKIGQANFAWARGLQKHVDRLVGGYSPAHVLLLEILTWPQSF</sequence>
<dbReference type="AlphaFoldDB" id="A0A1G6IQ74"/>
<evidence type="ECO:0000313" key="2">
    <source>
        <dbReference type="Proteomes" id="UP000198908"/>
    </source>
</evidence>
<dbReference type="Proteomes" id="UP000198908">
    <property type="component" value="Unassembled WGS sequence"/>
</dbReference>